<protein>
    <submittedName>
        <fullName evidence="2">NEQ232</fullName>
    </submittedName>
</protein>
<dbReference type="STRING" id="228908.NEQ232"/>
<dbReference type="AlphaFoldDB" id="Q74NE0"/>
<accession>Q74NE0</accession>
<dbReference type="KEGG" id="neq:NEQ232"/>
<keyword evidence="1" id="KW-0812">Transmembrane</keyword>
<evidence type="ECO:0000313" key="2">
    <source>
        <dbReference type="EMBL" id="AAR39086.1"/>
    </source>
</evidence>
<gene>
    <name evidence="2" type="ordered locus">NEQ232</name>
</gene>
<evidence type="ECO:0000313" key="3">
    <source>
        <dbReference type="Proteomes" id="UP000000578"/>
    </source>
</evidence>
<dbReference type="EnsemblBacteria" id="AAR39086">
    <property type="protein sequence ID" value="AAR39086"/>
    <property type="gene ID" value="NEQ232"/>
</dbReference>
<reference evidence="2 3" key="1">
    <citation type="journal article" date="2003" name="Proc. Natl. Acad. Sci. U.S.A.">
        <title>The genome of Nanoarchaeum equitans: insights into early archaeal evolution and derived parasitism.</title>
        <authorList>
            <person name="Waters E."/>
            <person name="Hohn M.J."/>
            <person name="Ahel I."/>
            <person name="Graham D.E."/>
            <person name="Adams M.D."/>
            <person name="Barnstead M."/>
            <person name="Beeson K.Y."/>
            <person name="Bibbs L."/>
            <person name="Bolanos R."/>
            <person name="Keller M."/>
            <person name="Kretz K."/>
            <person name="Lin X."/>
            <person name="Mathur E."/>
            <person name="Ni J."/>
            <person name="Podar M."/>
            <person name="Richardson T."/>
            <person name="Sutton G.G."/>
            <person name="Simon M."/>
            <person name="Soll D."/>
            <person name="Stetter K.O."/>
            <person name="Short J.M."/>
            <person name="Noordewier M."/>
        </authorList>
    </citation>
    <scope>NUCLEOTIDE SEQUENCE [LARGE SCALE GENOMIC DNA]</scope>
    <source>
        <strain evidence="2 3">Kin4-M</strain>
    </source>
</reference>
<keyword evidence="1" id="KW-0472">Membrane</keyword>
<dbReference type="BioCyc" id="NEQU228908:GJB6-249-MONOMER"/>
<dbReference type="EMBL" id="AE017199">
    <property type="protein sequence ID" value="AAR39086.1"/>
    <property type="molecule type" value="Genomic_DNA"/>
</dbReference>
<evidence type="ECO:0000256" key="1">
    <source>
        <dbReference type="SAM" id="Phobius"/>
    </source>
</evidence>
<dbReference type="HOGENOM" id="CLU_923213_0_0_2"/>
<sequence length="301" mass="35381">MMLQFFIASLIEYYLHKSIILFLLPLYLLLILYTKLIKIKFLRGDKLTIKIKNSFLPIVVSIEFLTKNGHIENILVSLYPFEEKIIKTPYEGNPTIYGYKINPLFFINESPVRFFVLPLRKKRYPIKLLKASILKGNTIMKVKAKEGLEFYGIEEYKYGPARYINWKKSMKGKLYANIFHMEGHAKIVIAVVSSVINIEYWEYILDVLAFLKNYFRGHKIIVYSVNSKECRKGDPIINDYKAKPKYNIPILYQIKFGLIKAKPLSYKMKWDCFLKEKADLKIIITSKNYPIKFKNAITIVV</sequence>
<keyword evidence="3" id="KW-1185">Reference proteome</keyword>
<name>Q74NE0_NANEQ</name>
<dbReference type="Proteomes" id="UP000000578">
    <property type="component" value="Chromosome"/>
</dbReference>
<proteinExistence type="predicted"/>
<feature type="transmembrane region" description="Helical" evidence="1">
    <location>
        <begin position="13"/>
        <end position="33"/>
    </location>
</feature>
<keyword evidence="1" id="KW-1133">Transmembrane helix</keyword>
<organism evidence="2 3">
    <name type="scientific">Nanoarchaeum equitans (strain Kin4-M)</name>
    <dbReference type="NCBI Taxonomy" id="228908"/>
    <lineage>
        <taxon>Archaea</taxon>
        <taxon>Nanobdellota</taxon>
        <taxon>Candidatus Nanoarchaeia</taxon>
        <taxon>Nanoarchaeales</taxon>
        <taxon>Nanoarchaeaceae</taxon>
        <taxon>Nanoarchaeum</taxon>
    </lineage>
</organism>